<organism evidence="1 2">
    <name type="scientific">Cylicostephanus goldi</name>
    <name type="common">Nematode worm</name>
    <dbReference type="NCBI Taxonomy" id="71465"/>
    <lineage>
        <taxon>Eukaryota</taxon>
        <taxon>Metazoa</taxon>
        <taxon>Ecdysozoa</taxon>
        <taxon>Nematoda</taxon>
        <taxon>Chromadorea</taxon>
        <taxon>Rhabditida</taxon>
        <taxon>Rhabditina</taxon>
        <taxon>Rhabditomorpha</taxon>
        <taxon>Strongyloidea</taxon>
        <taxon>Strongylidae</taxon>
        <taxon>Cylicostephanus</taxon>
    </lineage>
</organism>
<evidence type="ECO:0000313" key="1">
    <source>
        <dbReference type="EMBL" id="VDK53877.1"/>
    </source>
</evidence>
<dbReference type="AlphaFoldDB" id="A0A3P6R582"/>
<dbReference type="Proteomes" id="UP000271889">
    <property type="component" value="Unassembled WGS sequence"/>
</dbReference>
<keyword evidence="2" id="KW-1185">Reference proteome</keyword>
<name>A0A3P6R582_CYLGO</name>
<accession>A0A3P6R582</accession>
<evidence type="ECO:0000313" key="2">
    <source>
        <dbReference type="Proteomes" id="UP000271889"/>
    </source>
</evidence>
<sequence>MRYSCCTEWDFDLDRSSVAAAAIPFETTHCAFENFEVERSIPKPLEMKMKRMLASAIEEKTSDSLGSVSCGRDALEEFSPNFANQTKPDLLADALGSVSQSDRNRAYSLSTDDEFCMVDEDVIGSGITNSTGEPNIKYIGSQSNKFPWNNGVSVDLHHFRVPNDWRGDGLAALPADFPSPMIRQADFVMTF</sequence>
<dbReference type="EMBL" id="UYRV01006662">
    <property type="protein sequence ID" value="VDK53877.1"/>
    <property type="molecule type" value="Genomic_DNA"/>
</dbReference>
<reference evidence="1 2" key="1">
    <citation type="submission" date="2018-11" db="EMBL/GenBank/DDBJ databases">
        <authorList>
            <consortium name="Pathogen Informatics"/>
        </authorList>
    </citation>
    <scope>NUCLEOTIDE SEQUENCE [LARGE SCALE GENOMIC DNA]</scope>
</reference>
<protein>
    <submittedName>
        <fullName evidence="1">Uncharacterized protein</fullName>
    </submittedName>
</protein>
<gene>
    <name evidence="1" type="ORF">CGOC_LOCUS2818</name>
</gene>
<dbReference type="OrthoDB" id="18982at2759"/>
<proteinExistence type="predicted"/>